<organism evidence="5 6">
    <name type="scientific">Thermobifida halotolerans</name>
    <dbReference type="NCBI Taxonomy" id="483545"/>
    <lineage>
        <taxon>Bacteria</taxon>
        <taxon>Bacillati</taxon>
        <taxon>Actinomycetota</taxon>
        <taxon>Actinomycetes</taxon>
        <taxon>Streptosporangiales</taxon>
        <taxon>Nocardiopsidaceae</taxon>
        <taxon>Thermobifida</taxon>
    </lineage>
</organism>
<evidence type="ECO:0000256" key="1">
    <source>
        <dbReference type="ARBA" id="ARBA00023015"/>
    </source>
</evidence>
<feature type="domain" description="Putative zinc-finger" evidence="4">
    <location>
        <begin position="5"/>
        <end position="35"/>
    </location>
</feature>
<dbReference type="InterPro" id="IPR027383">
    <property type="entry name" value="Znf_put"/>
</dbReference>
<name>A0AA97M3W2_9ACTN</name>
<keyword evidence="2" id="KW-0804">Transcription</keyword>
<reference evidence="5" key="1">
    <citation type="submission" date="2020-10" db="EMBL/GenBank/DDBJ databases">
        <title>De novo genome project of the cellulose decomposer Thermobifida halotolerans type strain.</title>
        <authorList>
            <person name="Nagy I."/>
            <person name="Horvath B."/>
            <person name="Kukolya J."/>
            <person name="Nagy I."/>
            <person name="Orsini M."/>
        </authorList>
    </citation>
    <scope>NUCLEOTIDE SEQUENCE</scope>
    <source>
        <strain evidence="5">DSM 44931</strain>
    </source>
</reference>
<proteinExistence type="predicted"/>
<evidence type="ECO:0000259" key="4">
    <source>
        <dbReference type="Pfam" id="PF13490"/>
    </source>
</evidence>
<evidence type="ECO:0000256" key="3">
    <source>
        <dbReference type="SAM" id="MobiDB-lite"/>
    </source>
</evidence>
<dbReference type="Proteomes" id="UP000265719">
    <property type="component" value="Chromosome"/>
</dbReference>
<dbReference type="AlphaFoldDB" id="A0AA97M3W2"/>
<evidence type="ECO:0000256" key="2">
    <source>
        <dbReference type="ARBA" id="ARBA00023163"/>
    </source>
</evidence>
<sequence>MSHLEERLSAFVDGELGHSDRDRVLSHLAGCETCRFEAEMLRSLKQRLCSLNAPEPASDFLGRLLSLPDDASSGEPPHGGAEPFAATPPLGAGRPLGGATAVERRDHPVRGFTRFRSGWGRARYAVAGVSVVAATLGTAFVAGGDPAPADQPVVSPALVDYAIEHAAVSGQALLGDPVTVPMVTTRSTENGTIRTAESDTSGSERPGDSRTR</sequence>
<dbReference type="Gene3D" id="1.10.10.1320">
    <property type="entry name" value="Anti-sigma factor, zinc-finger domain"/>
    <property type="match status" value="1"/>
</dbReference>
<dbReference type="EMBL" id="CP063196">
    <property type="protein sequence ID" value="UOE19583.1"/>
    <property type="molecule type" value="Genomic_DNA"/>
</dbReference>
<keyword evidence="1" id="KW-0805">Transcription regulation</keyword>
<evidence type="ECO:0000313" key="6">
    <source>
        <dbReference type="Proteomes" id="UP000265719"/>
    </source>
</evidence>
<feature type="region of interest" description="Disordered" evidence="3">
    <location>
        <begin position="184"/>
        <end position="212"/>
    </location>
</feature>
<evidence type="ECO:0000313" key="5">
    <source>
        <dbReference type="EMBL" id="UOE19583.1"/>
    </source>
</evidence>
<accession>A0AA97M3W2</accession>
<dbReference type="KEGG" id="thao:NI17_023265"/>
<gene>
    <name evidence="5" type="ORF">NI17_023265</name>
</gene>
<feature type="compositionally biased region" description="Polar residues" evidence="3">
    <location>
        <begin position="184"/>
        <end position="203"/>
    </location>
</feature>
<feature type="compositionally biased region" description="Low complexity" evidence="3">
    <location>
        <begin position="85"/>
        <end position="101"/>
    </location>
</feature>
<dbReference type="RefSeq" id="WP_068687520.1">
    <property type="nucleotide sequence ID" value="NZ_CP063196.1"/>
</dbReference>
<dbReference type="Pfam" id="PF13490">
    <property type="entry name" value="zf-HC2"/>
    <property type="match status" value="1"/>
</dbReference>
<feature type="region of interest" description="Disordered" evidence="3">
    <location>
        <begin position="62"/>
        <end position="104"/>
    </location>
</feature>
<protein>
    <submittedName>
        <fullName evidence="5">Zf-HC2 domain-containing protein</fullName>
    </submittedName>
</protein>
<dbReference type="InterPro" id="IPR041916">
    <property type="entry name" value="Anti_sigma_zinc_sf"/>
</dbReference>
<keyword evidence="6" id="KW-1185">Reference proteome</keyword>